<evidence type="ECO:0000313" key="3">
    <source>
        <dbReference type="EMBL" id="PRY85403.1"/>
    </source>
</evidence>
<name>A0A2T0WFB0_9RHOB</name>
<dbReference type="GO" id="GO:0046210">
    <property type="term" value="P:nitric oxide catabolic process"/>
    <property type="evidence" value="ECO:0007669"/>
    <property type="project" value="TreeGrafter"/>
</dbReference>
<dbReference type="GO" id="GO:0071949">
    <property type="term" value="F:FAD binding"/>
    <property type="evidence" value="ECO:0007669"/>
    <property type="project" value="TreeGrafter"/>
</dbReference>
<dbReference type="GO" id="GO:0005344">
    <property type="term" value="F:oxygen carrier activity"/>
    <property type="evidence" value="ECO:0007669"/>
    <property type="project" value="UniProtKB-KW"/>
</dbReference>
<protein>
    <submittedName>
        <fullName evidence="3">Hemoglobin-like flavoprotein</fullName>
    </submittedName>
</protein>
<dbReference type="OrthoDB" id="3213438at2"/>
<keyword evidence="1" id="KW-0349">Heme</keyword>
<accession>A0A2T0WFB0</accession>
<dbReference type="GO" id="GO:0020037">
    <property type="term" value="F:heme binding"/>
    <property type="evidence" value="ECO:0007669"/>
    <property type="project" value="InterPro"/>
</dbReference>
<sequence length="158" mass="17682">MDPYAISLIQNSFSQVRPQKEAFAEHFYDDLFATSPEVKDYFDGVDMRQQGDKLMAALHLVVKGLTNLDALVPLVEDMAIRHVDYGVQPDDYDKVGASLLRTFARTLNEGFTQEAEMAWSEAYDTLATVMKVAAYPAGGRGFSAAPASDKKPFWKFWS</sequence>
<dbReference type="GO" id="GO:0019825">
    <property type="term" value="F:oxygen binding"/>
    <property type="evidence" value="ECO:0007669"/>
    <property type="project" value="InterPro"/>
</dbReference>
<organism evidence="3 4">
    <name type="scientific">Donghicola tyrosinivorans</name>
    <dbReference type="NCBI Taxonomy" id="1652492"/>
    <lineage>
        <taxon>Bacteria</taxon>
        <taxon>Pseudomonadati</taxon>
        <taxon>Pseudomonadota</taxon>
        <taxon>Alphaproteobacteria</taxon>
        <taxon>Rhodobacterales</taxon>
        <taxon>Roseobacteraceae</taxon>
        <taxon>Donghicola</taxon>
    </lineage>
</organism>
<proteinExistence type="inferred from homology"/>
<dbReference type="PROSITE" id="PS01033">
    <property type="entry name" value="GLOBIN"/>
    <property type="match status" value="1"/>
</dbReference>
<dbReference type="AlphaFoldDB" id="A0A2T0WFB0"/>
<dbReference type="Gene3D" id="1.10.490.10">
    <property type="entry name" value="Globins"/>
    <property type="match status" value="1"/>
</dbReference>
<dbReference type="InterPro" id="IPR000971">
    <property type="entry name" value="Globin"/>
</dbReference>
<gene>
    <name evidence="3" type="ORF">CLV74_11657</name>
</gene>
<evidence type="ECO:0000256" key="1">
    <source>
        <dbReference type="RuleBase" id="RU000356"/>
    </source>
</evidence>
<comment type="caution">
    <text evidence="3">The sequence shown here is derived from an EMBL/GenBank/DDBJ whole genome shotgun (WGS) entry which is preliminary data.</text>
</comment>
<feature type="domain" description="Globin" evidence="2">
    <location>
        <begin position="1"/>
        <end position="135"/>
    </location>
</feature>
<dbReference type="InterPro" id="IPR012292">
    <property type="entry name" value="Globin/Proto"/>
</dbReference>
<reference evidence="3 4" key="1">
    <citation type="submission" date="2018-03" db="EMBL/GenBank/DDBJ databases">
        <title>Genomic Encyclopedia of Archaeal and Bacterial Type Strains, Phase II (KMG-II): from individual species to whole genera.</title>
        <authorList>
            <person name="Goeker M."/>
        </authorList>
    </citation>
    <scope>NUCLEOTIDE SEQUENCE [LARGE SCALE GENOMIC DNA]</scope>
    <source>
        <strain evidence="3 4">DSM 100212</strain>
    </source>
</reference>
<keyword evidence="4" id="KW-1185">Reference proteome</keyword>
<evidence type="ECO:0000259" key="2">
    <source>
        <dbReference type="PROSITE" id="PS01033"/>
    </source>
</evidence>
<dbReference type="RefSeq" id="WP_106267636.1">
    <property type="nucleotide sequence ID" value="NZ_PVTQ01000016.1"/>
</dbReference>
<dbReference type="CDD" id="cd12131">
    <property type="entry name" value="HGbI-like"/>
    <property type="match status" value="1"/>
</dbReference>
<comment type="similarity">
    <text evidence="1">Belongs to the globin family.</text>
</comment>
<keyword evidence="1" id="KW-0561">Oxygen transport</keyword>
<keyword evidence="1" id="KW-0479">Metal-binding</keyword>
<dbReference type="EMBL" id="PVTQ01000016">
    <property type="protein sequence ID" value="PRY85403.1"/>
    <property type="molecule type" value="Genomic_DNA"/>
</dbReference>
<dbReference type="Pfam" id="PF00042">
    <property type="entry name" value="Globin"/>
    <property type="match status" value="1"/>
</dbReference>
<dbReference type="PANTHER" id="PTHR43396">
    <property type="entry name" value="FLAVOHEMOPROTEIN"/>
    <property type="match status" value="1"/>
</dbReference>
<dbReference type="GO" id="GO:0008941">
    <property type="term" value="F:nitric oxide dioxygenase NAD(P)H activity"/>
    <property type="evidence" value="ECO:0007669"/>
    <property type="project" value="TreeGrafter"/>
</dbReference>
<keyword evidence="1" id="KW-0408">Iron</keyword>
<dbReference type="SUPFAM" id="SSF46458">
    <property type="entry name" value="Globin-like"/>
    <property type="match status" value="1"/>
</dbReference>
<dbReference type="PANTHER" id="PTHR43396:SF6">
    <property type="entry name" value="ABL201WP"/>
    <property type="match status" value="1"/>
</dbReference>
<dbReference type="GO" id="GO:0071500">
    <property type="term" value="P:cellular response to nitrosative stress"/>
    <property type="evidence" value="ECO:0007669"/>
    <property type="project" value="TreeGrafter"/>
</dbReference>
<dbReference type="InterPro" id="IPR009050">
    <property type="entry name" value="Globin-like_sf"/>
</dbReference>
<evidence type="ECO:0000313" key="4">
    <source>
        <dbReference type="Proteomes" id="UP000238392"/>
    </source>
</evidence>
<dbReference type="Proteomes" id="UP000238392">
    <property type="component" value="Unassembled WGS sequence"/>
</dbReference>
<keyword evidence="1" id="KW-0813">Transport</keyword>